<feature type="region of interest" description="Disordered" evidence="1">
    <location>
        <begin position="1"/>
        <end position="31"/>
    </location>
</feature>
<accession>A0AAW0ZND7</accession>
<organism evidence="2 3">
    <name type="scientific">Tetragonisca angustula</name>
    <dbReference type="NCBI Taxonomy" id="166442"/>
    <lineage>
        <taxon>Eukaryota</taxon>
        <taxon>Metazoa</taxon>
        <taxon>Ecdysozoa</taxon>
        <taxon>Arthropoda</taxon>
        <taxon>Hexapoda</taxon>
        <taxon>Insecta</taxon>
        <taxon>Pterygota</taxon>
        <taxon>Neoptera</taxon>
        <taxon>Endopterygota</taxon>
        <taxon>Hymenoptera</taxon>
        <taxon>Apocrita</taxon>
        <taxon>Aculeata</taxon>
        <taxon>Apoidea</taxon>
        <taxon>Anthophila</taxon>
        <taxon>Apidae</taxon>
        <taxon>Tetragonisca</taxon>
    </lineage>
</organism>
<feature type="compositionally biased region" description="Polar residues" evidence="1">
    <location>
        <begin position="15"/>
        <end position="29"/>
    </location>
</feature>
<protein>
    <submittedName>
        <fullName evidence="2">Uncharacterized protein</fullName>
    </submittedName>
</protein>
<dbReference type="AlphaFoldDB" id="A0AAW0ZND7"/>
<comment type="caution">
    <text evidence="2">The sequence shown here is derived from an EMBL/GenBank/DDBJ whole genome shotgun (WGS) entry which is preliminary data.</text>
</comment>
<feature type="compositionally biased region" description="Basic and acidic residues" evidence="1">
    <location>
        <begin position="1"/>
        <end position="14"/>
    </location>
</feature>
<evidence type="ECO:0000313" key="3">
    <source>
        <dbReference type="Proteomes" id="UP001432146"/>
    </source>
</evidence>
<dbReference type="EMBL" id="JAWNGG020000160">
    <property type="protein sequence ID" value="KAK9298924.1"/>
    <property type="molecule type" value="Genomic_DNA"/>
</dbReference>
<dbReference type="Proteomes" id="UP001432146">
    <property type="component" value="Unassembled WGS sequence"/>
</dbReference>
<reference evidence="2 3" key="1">
    <citation type="submission" date="2024-05" db="EMBL/GenBank/DDBJ databases">
        <title>The nuclear and mitochondrial genome assemblies of Tetragonisca angustula (Apidae: Meliponini), a tiny yet remarkable pollinator in the Neotropics.</title>
        <authorList>
            <person name="Ferrari R."/>
            <person name="Ricardo P.C."/>
            <person name="Dias F.C."/>
            <person name="Araujo N.S."/>
            <person name="Soares D.O."/>
            <person name="Zhou Q.-S."/>
            <person name="Zhu C.-D."/>
            <person name="Coutinho L."/>
            <person name="Airas M.C."/>
            <person name="Batista T.M."/>
        </authorList>
    </citation>
    <scope>NUCLEOTIDE SEQUENCE [LARGE SCALE GENOMIC DNA]</scope>
    <source>
        <strain evidence="2">ASF017062</strain>
        <tissue evidence="2">Abdomen</tissue>
    </source>
</reference>
<evidence type="ECO:0000256" key="1">
    <source>
        <dbReference type="SAM" id="MobiDB-lite"/>
    </source>
</evidence>
<evidence type="ECO:0000313" key="2">
    <source>
        <dbReference type="EMBL" id="KAK9298924.1"/>
    </source>
</evidence>
<gene>
    <name evidence="2" type="ORF">QLX08_007901</name>
</gene>
<name>A0AAW0ZND7_9HYME</name>
<proteinExistence type="predicted"/>
<keyword evidence="3" id="KW-1185">Reference proteome</keyword>
<sequence length="135" mass="15062">MLESKQRSRRHELQLESNSNRPSTRSMGSLASGRQGLVTCGCHRRRTDAHRLSQHAFLLREIEEFGSSYGTLCPVTCSRSFEIVSASNISTELLTLVSLSLRSSEAIDFRAIFLETSSFKFSLFQEPALSTLDAS</sequence>